<dbReference type="KEGG" id="eps:L0Y14_09470"/>
<reference evidence="1" key="1">
    <citation type="journal article" date="2022" name="Mol. Ecol. Resour.">
        <title>The complete and closed genome of the facultative generalist Candidatus Endoriftia persephone from deep-sea hydrothermal vents.</title>
        <authorList>
            <person name="de Oliveira A.L."/>
            <person name="Srivastava A."/>
            <person name="Espada-Hinojosa S."/>
            <person name="Bright M."/>
        </authorList>
    </citation>
    <scope>NUCLEOTIDE SEQUENCE</scope>
    <source>
        <strain evidence="1">Tica-EPR-9o50.N</strain>
    </source>
</reference>
<keyword evidence="2" id="KW-1185">Reference proteome</keyword>
<gene>
    <name evidence="1" type="ORF">L0Y14_09470</name>
</gene>
<organism evidence="1 2">
    <name type="scientific">Candidatus Endoriftia persephonae</name>
    <dbReference type="NCBI Taxonomy" id="393765"/>
    <lineage>
        <taxon>Bacteria</taxon>
        <taxon>Pseudomonadati</taxon>
        <taxon>Pseudomonadota</taxon>
        <taxon>Gammaproteobacteria</taxon>
        <taxon>Chromatiales</taxon>
        <taxon>Sedimenticolaceae</taxon>
        <taxon>Candidatus Endoriftia</taxon>
    </lineage>
</organism>
<protein>
    <submittedName>
        <fullName evidence="1">Uncharacterized protein</fullName>
    </submittedName>
</protein>
<dbReference type="RefSeq" id="WP_240991758.1">
    <property type="nucleotide sequence ID" value="NZ_CP090569.1"/>
</dbReference>
<sequence length="502" mass="57651">MNRKLFELALDKTRSSDWEYFEELSSGFLASEFTSLRTMASPNGDGGRDSELFSSDGATYVAVQYSVAKDFDPKVMRTIKWLEENFDQIRVLIYCTNQQIGAKGDALKQKCIGKGVSLDIRDKSWFLERYELDDNKYSCASQLVDVIARPFLESESIIEKSRPALTSIESKVALTYLGMQWEDENTDKGLTKVAFESLVRAALRNTSSENRMARIEVHKNVVEFIPSSDPAEIEKCVNSALNKLNKKVIRHWIKEDEFCLTYEEVNRIQERVAETECEEVEFSNEVERLVGNEREDSDHINDENIQEISNRILRIIDHYLIKSGESFASSVLHGDICLNDHNTLNNCIFLDINDFPSSESYLVHFPDIALNVIARLLSSDLSAVKTHLKKISDTYTLYSFLRETPDVQKVTKKIFSHGKIWLDTTIVLSLLVETFYRDEQHKKYSDIAHSLIESGVELCVTDGVVREVLQHINISLTCSRRSLSQWNGRIPFLYYHYVEQGY</sequence>
<proteinExistence type="predicted"/>
<accession>A0A9J6ZUA8</accession>
<dbReference type="EMBL" id="CP090569">
    <property type="protein sequence ID" value="USF86374.1"/>
    <property type="molecule type" value="Genomic_DNA"/>
</dbReference>
<evidence type="ECO:0000313" key="2">
    <source>
        <dbReference type="Proteomes" id="UP001056649"/>
    </source>
</evidence>
<dbReference type="Proteomes" id="UP001056649">
    <property type="component" value="Chromosome"/>
</dbReference>
<evidence type="ECO:0000313" key="1">
    <source>
        <dbReference type="EMBL" id="USF86374.1"/>
    </source>
</evidence>
<dbReference type="AlphaFoldDB" id="A0A9J6ZUA8"/>
<name>A0A9J6ZUA8_9GAMM</name>